<dbReference type="EMBL" id="LDSL01000064">
    <property type="protein sequence ID" value="KTT21877.1"/>
    <property type="molecule type" value="Genomic_DNA"/>
</dbReference>
<evidence type="ECO:0000313" key="1">
    <source>
        <dbReference type="EMBL" id="KTT21877.1"/>
    </source>
</evidence>
<organism evidence="1 2">
    <name type="scientific">Pseudacidovorax intermedius</name>
    <dbReference type="NCBI Taxonomy" id="433924"/>
    <lineage>
        <taxon>Bacteria</taxon>
        <taxon>Pseudomonadati</taxon>
        <taxon>Pseudomonadota</taxon>
        <taxon>Betaproteobacteria</taxon>
        <taxon>Burkholderiales</taxon>
        <taxon>Comamonadaceae</taxon>
        <taxon>Pseudacidovorax</taxon>
    </lineage>
</organism>
<dbReference type="OrthoDB" id="1099791at2"/>
<dbReference type="PATRIC" id="fig|433924.3.peg.4201"/>
<evidence type="ECO:0000313" key="2">
    <source>
        <dbReference type="Proteomes" id="UP000072741"/>
    </source>
</evidence>
<proteinExistence type="predicted"/>
<dbReference type="RefSeq" id="WP_058642021.1">
    <property type="nucleotide sequence ID" value="NZ_LDSL01000064.1"/>
</dbReference>
<dbReference type="Gene3D" id="1.10.3210.10">
    <property type="entry name" value="Hypothetical protein af1432"/>
    <property type="match status" value="1"/>
</dbReference>
<gene>
    <name evidence="1" type="ORF">NS331_10965</name>
</gene>
<dbReference type="GO" id="GO:0016787">
    <property type="term" value="F:hydrolase activity"/>
    <property type="evidence" value="ECO:0007669"/>
    <property type="project" value="UniProtKB-KW"/>
</dbReference>
<dbReference type="Pfam" id="PF12917">
    <property type="entry name" value="YfbR-like"/>
    <property type="match status" value="1"/>
</dbReference>
<reference evidence="1 2" key="1">
    <citation type="journal article" date="2016" name="Front. Microbiol.">
        <title>Genomic Resource of Rice Seed Associated Bacteria.</title>
        <authorList>
            <person name="Midha S."/>
            <person name="Bansal K."/>
            <person name="Sharma S."/>
            <person name="Kumar N."/>
            <person name="Patil P.P."/>
            <person name="Chaudhry V."/>
            <person name="Patil P.B."/>
        </authorList>
    </citation>
    <scope>NUCLEOTIDE SEQUENCE [LARGE SCALE GENOMIC DNA]</scope>
    <source>
        <strain evidence="1 2">NS331</strain>
    </source>
</reference>
<comment type="caution">
    <text evidence="1">The sequence shown here is derived from an EMBL/GenBank/DDBJ whole genome shotgun (WGS) entry which is preliminary data.</text>
</comment>
<sequence>MNTRPDILTAGGNYFNFLTPAQSVFDITDVAAALSKLCRFGGHTRRFYSVAQHSVLMSYYVPPADAYSALMHDAAEAFVGDMPRPLKELLPEYRRVEKRVEAAVMERFNVPLPLPESVKYFDRVMLATEQRDLMPPHDDEWPLIAGVACLSITITPWAPHEAYNLFLGRYAQLRGEAS</sequence>
<keyword evidence="2" id="KW-1185">Reference proteome</keyword>
<dbReference type="AlphaFoldDB" id="A0A147GW07"/>
<accession>A0A147GW07</accession>
<name>A0A147GW07_9BURK</name>
<keyword evidence="1" id="KW-0378">Hydrolase</keyword>
<dbReference type="Proteomes" id="UP000072741">
    <property type="component" value="Unassembled WGS sequence"/>
</dbReference>
<protein>
    <submittedName>
        <fullName evidence="1">Metal-dependent phosphohydrolase</fullName>
    </submittedName>
</protein>
<dbReference type="SUPFAM" id="SSF109604">
    <property type="entry name" value="HD-domain/PDEase-like"/>
    <property type="match status" value="1"/>
</dbReference>